<proteinExistence type="predicted"/>
<gene>
    <name evidence="1" type="ORF">UFOVP1544_1</name>
</gene>
<protein>
    <submittedName>
        <fullName evidence="1">Uncharacterized protein</fullName>
    </submittedName>
</protein>
<dbReference type="EMBL" id="LR798396">
    <property type="protein sequence ID" value="CAB5228556.1"/>
    <property type="molecule type" value="Genomic_DNA"/>
</dbReference>
<sequence>MTTQQPEALRLAHWLERDGANCQQHLDAAAELRRLHEVNQ</sequence>
<name>A0A6J7XBW8_9CAUD</name>
<feature type="non-terminal residue" evidence="1">
    <location>
        <position position="40"/>
    </location>
</feature>
<accession>A0A6J7XBW8</accession>
<reference evidence="1" key="1">
    <citation type="submission" date="2020-05" db="EMBL/GenBank/DDBJ databases">
        <authorList>
            <person name="Chiriac C."/>
            <person name="Salcher M."/>
            <person name="Ghai R."/>
            <person name="Kavagutti S V."/>
        </authorList>
    </citation>
    <scope>NUCLEOTIDE SEQUENCE</scope>
</reference>
<organism evidence="1">
    <name type="scientific">uncultured Caudovirales phage</name>
    <dbReference type="NCBI Taxonomy" id="2100421"/>
    <lineage>
        <taxon>Viruses</taxon>
        <taxon>Duplodnaviria</taxon>
        <taxon>Heunggongvirae</taxon>
        <taxon>Uroviricota</taxon>
        <taxon>Caudoviricetes</taxon>
        <taxon>Peduoviridae</taxon>
        <taxon>Maltschvirus</taxon>
        <taxon>Maltschvirus maltsch</taxon>
    </lineage>
</organism>
<evidence type="ECO:0000313" key="1">
    <source>
        <dbReference type="EMBL" id="CAB5228556.1"/>
    </source>
</evidence>